<evidence type="ECO:0000313" key="2">
    <source>
        <dbReference type="Proteomes" id="UP001159363"/>
    </source>
</evidence>
<name>A0ABQ9IG99_9NEOP</name>
<protein>
    <submittedName>
        <fullName evidence="1">Uncharacterized protein</fullName>
    </submittedName>
</protein>
<dbReference type="EMBL" id="JARBHB010000001">
    <property type="protein sequence ID" value="KAJ8895708.1"/>
    <property type="molecule type" value="Genomic_DNA"/>
</dbReference>
<organism evidence="1 2">
    <name type="scientific">Dryococelus australis</name>
    <dbReference type="NCBI Taxonomy" id="614101"/>
    <lineage>
        <taxon>Eukaryota</taxon>
        <taxon>Metazoa</taxon>
        <taxon>Ecdysozoa</taxon>
        <taxon>Arthropoda</taxon>
        <taxon>Hexapoda</taxon>
        <taxon>Insecta</taxon>
        <taxon>Pterygota</taxon>
        <taxon>Neoptera</taxon>
        <taxon>Polyneoptera</taxon>
        <taxon>Phasmatodea</taxon>
        <taxon>Verophasmatodea</taxon>
        <taxon>Anareolatae</taxon>
        <taxon>Phasmatidae</taxon>
        <taxon>Eurycanthinae</taxon>
        <taxon>Dryococelus</taxon>
    </lineage>
</organism>
<reference evidence="1 2" key="1">
    <citation type="submission" date="2023-02" db="EMBL/GenBank/DDBJ databases">
        <title>LHISI_Scaffold_Assembly.</title>
        <authorList>
            <person name="Stuart O.P."/>
            <person name="Cleave R."/>
            <person name="Magrath M.J.L."/>
            <person name="Mikheyev A.S."/>
        </authorList>
    </citation>
    <scope>NUCLEOTIDE SEQUENCE [LARGE SCALE GENOMIC DNA]</scope>
    <source>
        <strain evidence="1">Daus_M_001</strain>
        <tissue evidence="1">Leg muscle</tissue>
    </source>
</reference>
<comment type="caution">
    <text evidence="1">The sequence shown here is derived from an EMBL/GenBank/DDBJ whole genome shotgun (WGS) entry which is preliminary data.</text>
</comment>
<accession>A0ABQ9IG99</accession>
<keyword evidence="2" id="KW-1185">Reference proteome</keyword>
<sequence length="567" mass="63291">MPQGTHTPRLESSGNEALLVAAVSSLLTPSPPRIPPHRHNCSVNGRDGVGEWHMLKLESKKIEITFSKHCWKLVGKVNVAGFQRRGKRKIPEKIRRPAASSGAIPTCENLGVTRPGIEAGSPWCEASSLTTQPPWPLDFQFFLDTNRCNVMEEGILRTTRLLASHQDEPGSIPGWATPDFRKWESWRTMPLVVVFSRDLPFLPPLHSGFSPFSPYVTLIGSQDFVVKSHPNLSTQSCFIVPTSCSWVRRNWTVVSSVTSTDDNSRIKRNLLWLRGVASPESDRNYFWDFRKPGSVPTGRRVLRLLFESKKHGLKAGRCKQTKKSSECRQMPRDTRRDKQTLTFERVYASHDKRHTGTHIVDCRGERVLPSQGRGVTPIKKGVLLCCHPTRRQRSTATCQPRARTRPHALAAEDGNYSLLPPVRYHCLIVDQVPDGRGVRRARGGLSETSPPHIRLRRAEIKTSRADPARGGGSPGLPRMRRWLEGEGSWRRRSAIGHEAPSSARREVSRVTRGGRVVPQARRGVDIIFRPSSCCVGGGAGASRGVHSRARRLSMNGARGRRGRAITP</sequence>
<dbReference type="Proteomes" id="UP001159363">
    <property type="component" value="Chromosome 1"/>
</dbReference>
<proteinExistence type="predicted"/>
<gene>
    <name evidence="1" type="ORF">PR048_001045</name>
</gene>
<evidence type="ECO:0000313" key="1">
    <source>
        <dbReference type="EMBL" id="KAJ8895708.1"/>
    </source>
</evidence>